<dbReference type="InterPro" id="IPR000326">
    <property type="entry name" value="PAP2/HPO"/>
</dbReference>
<dbReference type="PANTHER" id="PTHR11247:SF1">
    <property type="entry name" value="DOLICHYLDIPHOSPHATASE 1"/>
    <property type="match status" value="1"/>
</dbReference>
<dbReference type="OrthoDB" id="302705at2759"/>
<keyword evidence="5 6" id="KW-0472">Membrane</keyword>
<dbReference type="Proteomes" id="UP000191024">
    <property type="component" value="Chromosome B"/>
</dbReference>
<dbReference type="Pfam" id="PF01569">
    <property type="entry name" value="PAP2"/>
    <property type="match status" value="1"/>
</dbReference>
<sequence>MGVVRIPFDETFILYDPSDALAYVLVYFSLLPIGILIFYFSWFISGRELEAVIIAGGQVVNEIFNNILKNWIGHARPMSFGASFQKDTMRSEYGMPSAHSQFMGFFCMYWSLKIVTSWTGLSRVRKTVSLLAFFLSSICVAFSRWYLGYHSFDQVSIGVTLGGFLGSLYFMGVGILRYLGLIDWVLSWKISRALRIKDSFNNCPLSLAQELEQWHTRCLAASEKKNA</sequence>
<evidence type="ECO:0000256" key="6">
    <source>
        <dbReference type="RuleBase" id="RU367078"/>
    </source>
</evidence>
<evidence type="ECO:0000256" key="3">
    <source>
        <dbReference type="ARBA" id="ARBA00022801"/>
    </source>
</evidence>
<dbReference type="GO" id="GO:0005789">
    <property type="term" value="C:endoplasmic reticulum membrane"/>
    <property type="evidence" value="ECO:0007669"/>
    <property type="project" value="UniProtKB-SubCell"/>
</dbReference>
<keyword evidence="6" id="KW-0256">Endoplasmic reticulum</keyword>
<dbReference type="GO" id="GO:0008610">
    <property type="term" value="P:lipid biosynthetic process"/>
    <property type="evidence" value="ECO:0007669"/>
    <property type="project" value="TreeGrafter"/>
</dbReference>
<keyword evidence="3 6" id="KW-0378">Hydrolase</keyword>
<keyword evidence="9" id="KW-1185">Reference proteome</keyword>
<dbReference type="GO" id="GO:0006487">
    <property type="term" value="P:protein N-linked glycosylation"/>
    <property type="evidence" value="ECO:0007669"/>
    <property type="project" value="UniProtKB-UniRule"/>
</dbReference>
<comment type="similarity">
    <text evidence="6">Belongs to the dolichyldiphosphatase family.</text>
</comment>
<evidence type="ECO:0000313" key="9">
    <source>
        <dbReference type="Proteomes" id="UP000191024"/>
    </source>
</evidence>
<dbReference type="EC" id="3.6.1.43" evidence="6"/>
<dbReference type="GO" id="GO:0047874">
    <property type="term" value="F:dolichyldiphosphatase activity"/>
    <property type="evidence" value="ECO:0007669"/>
    <property type="project" value="UniProtKB-UniRule"/>
</dbReference>
<feature type="transmembrane region" description="Helical" evidence="6">
    <location>
        <begin position="167"/>
        <end position="186"/>
    </location>
</feature>
<dbReference type="Gene3D" id="1.20.144.10">
    <property type="entry name" value="Phosphatidic acid phosphatase type 2/haloperoxidase"/>
    <property type="match status" value="1"/>
</dbReference>
<dbReference type="SUPFAM" id="SSF48317">
    <property type="entry name" value="Acid phosphatase/Vanadium-dependent haloperoxidase"/>
    <property type="match status" value="1"/>
</dbReference>
<gene>
    <name evidence="8" type="ORF">LAMI_0B02982G</name>
</gene>
<evidence type="ECO:0000256" key="5">
    <source>
        <dbReference type="ARBA" id="ARBA00023136"/>
    </source>
</evidence>
<dbReference type="InterPro" id="IPR036938">
    <property type="entry name" value="PAP2/HPO_sf"/>
</dbReference>
<dbReference type="EMBL" id="LT598464">
    <property type="protein sequence ID" value="SCU80568.1"/>
    <property type="molecule type" value="Genomic_DNA"/>
</dbReference>
<dbReference type="PANTHER" id="PTHR11247">
    <property type="entry name" value="PALMITOYL-PROTEIN THIOESTERASE/DOLICHYLDIPHOSPHATASE 1"/>
    <property type="match status" value="1"/>
</dbReference>
<evidence type="ECO:0000313" key="8">
    <source>
        <dbReference type="EMBL" id="SCU80568.1"/>
    </source>
</evidence>
<dbReference type="AlphaFoldDB" id="A0A1G4IU88"/>
<name>A0A1G4IU88_9SACH</name>
<feature type="transmembrane region" description="Helical" evidence="6">
    <location>
        <begin position="128"/>
        <end position="147"/>
    </location>
</feature>
<protein>
    <recommendedName>
        <fullName evidence="6">Dolichyldiphosphatase</fullName>
        <ecNumber evidence="6">3.6.1.43</ecNumber>
    </recommendedName>
</protein>
<proteinExistence type="inferred from homology"/>
<keyword evidence="4 6" id="KW-1133">Transmembrane helix</keyword>
<dbReference type="UniPathway" id="UPA00378"/>
<evidence type="ECO:0000256" key="1">
    <source>
        <dbReference type="ARBA" id="ARBA00004141"/>
    </source>
</evidence>
<dbReference type="InterPro" id="IPR039667">
    <property type="entry name" value="Dolichyldiphosphatase_PAP2"/>
</dbReference>
<comment type="pathway">
    <text evidence="6">Protein modification; protein glycosylation.</text>
</comment>
<keyword evidence="2 6" id="KW-0812">Transmembrane</keyword>
<reference evidence="8 9" key="1">
    <citation type="submission" date="2016-03" db="EMBL/GenBank/DDBJ databases">
        <authorList>
            <person name="Devillers H."/>
        </authorList>
    </citation>
    <scope>NUCLEOTIDE SEQUENCE [LARGE SCALE GENOMIC DNA]</scope>
    <source>
        <strain evidence="8">CBS 11717</strain>
    </source>
</reference>
<comment type="function">
    <text evidence="6">Required for efficient N-glycosylation. Necessary for maintaining optimal levels of dolichol-linked oligosaccharides. Hydrolyzes dolichyl pyrophosphate at a very high rate and dolichyl monophosphate at a much lower rate. Does not act on phosphatidate.</text>
</comment>
<evidence type="ECO:0000256" key="2">
    <source>
        <dbReference type="ARBA" id="ARBA00022692"/>
    </source>
</evidence>
<feature type="transmembrane region" description="Helical" evidence="6">
    <location>
        <begin position="20"/>
        <end position="40"/>
    </location>
</feature>
<dbReference type="SMART" id="SM00014">
    <property type="entry name" value="acidPPc"/>
    <property type="match status" value="1"/>
</dbReference>
<dbReference type="CDD" id="cd03382">
    <property type="entry name" value="PAP2_dolichyldiphosphatase"/>
    <property type="match status" value="1"/>
</dbReference>
<organism evidence="8 9">
    <name type="scientific">Lachancea mirantina</name>
    <dbReference type="NCBI Taxonomy" id="1230905"/>
    <lineage>
        <taxon>Eukaryota</taxon>
        <taxon>Fungi</taxon>
        <taxon>Dikarya</taxon>
        <taxon>Ascomycota</taxon>
        <taxon>Saccharomycotina</taxon>
        <taxon>Saccharomycetes</taxon>
        <taxon>Saccharomycetales</taxon>
        <taxon>Saccharomycetaceae</taxon>
        <taxon>Lachancea</taxon>
    </lineage>
</organism>
<accession>A0A1G4IU88</accession>
<dbReference type="STRING" id="1230905.A0A1G4IU88"/>
<evidence type="ECO:0000256" key="4">
    <source>
        <dbReference type="ARBA" id="ARBA00022989"/>
    </source>
</evidence>
<comment type="subcellular location">
    <subcellularLocation>
        <location evidence="6">Endoplasmic reticulum membrane</location>
        <topology evidence="6">Multi-pass membrane protein</topology>
    </subcellularLocation>
    <subcellularLocation>
        <location evidence="1">Membrane</location>
        <topology evidence="1">Multi-pass membrane protein</topology>
    </subcellularLocation>
</comment>
<evidence type="ECO:0000259" key="7">
    <source>
        <dbReference type="SMART" id="SM00014"/>
    </source>
</evidence>
<feature type="domain" description="Phosphatidic acid phosphatase type 2/haloperoxidase" evidence="7">
    <location>
        <begin position="51"/>
        <end position="170"/>
    </location>
</feature>
<comment type="catalytic activity">
    <reaction evidence="6">
        <text>a di-trans,poly-cis-dolichyl diphosphate + H2O = a di-trans,poly-cis-dolichyl phosphate + phosphate + H(+)</text>
        <dbReference type="Rhea" id="RHEA:14385"/>
        <dbReference type="Rhea" id="RHEA-COMP:19498"/>
        <dbReference type="Rhea" id="RHEA-COMP:19506"/>
        <dbReference type="ChEBI" id="CHEBI:15377"/>
        <dbReference type="ChEBI" id="CHEBI:15378"/>
        <dbReference type="ChEBI" id="CHEBI:43474"/>
        <dbReference type="ChEBI" id="CHEBI:57497"/>
        <dbReference type="ChEBI" id="CHEBI:57683"/>
        <dbReference type="EC" id="3.6.1.43"/>
    </reaction>
</comment>